<dbReference type="EMBL" id="JAPMUA010000002">
    <property type="protein sequence ID" value="MDG3585171.1"/>
    <property type="molecule type" value="Genomic_DNA"/>
</dbReference>
<comment type="caution">
    <text evidence="1">The sequence shown here is derived from an EMBL/GenBank/DDBJ whole genome shotgun (WGS) entry which is preliminary data.</text>
</comment>
<keyword evidence="2" id="KW-1185">Reference proteome</keyword>
<proteinExistence type="predicted"/>
<dbReference type="Proteomes" id="UP001153642">
    <property type="component" value="Unassembled WGS sequence"/>
</dbReference>
<dbReference type="SUPFAM" id="SSF49464">
    <property type="entry name" value="Carboxypeptidase regulatory domain-like"/>
    <property type="match status" value="1"/>
</dbReference>
<protein>
    <submittedName>
        <fullName evidence="1">Carboxypeptidase-like regulatory domain-containing protein</fullName>
    </submittedName>
</protein>
<evidence type="ECO:0000313" key="1">
    <source>
        <dbReference type="EMBL" id="MDG3585171.1"/>
    </source>
</evidence>
<evidence type="ECO:0000313" key="2">
    <source>
        <dbReference type="Proteomes" id="UP001153642"/>
    </source>
</evidence>
<sequence>MKYHYYFFVISAFLGFKGFSQQSISAKIIDSATQKPVPFATITLNDKIGVVSAEDGMFILNMDQPATEKDSLFISCLGYQERRIAATQVKNPVIYLNNEDIELDEIVLLNRELSVDEIMERVEDSLEKNYDTDYVEQKVFYRASDYNHIIEKNVKIKESSIPEINQAFVDSLTNNYPNDFAYHVEILGNLYGKMKAEEQQVKLDIIKACELYDKDNELTFDAVEEKLQGIMRKHVKRDSYFKIKSGIIGGKTEIDSSFFEDDADTLVEAQRKKEKEKKENFLKYRTGSISGFLKDNFIYEDTDFNVIHKSRKYNFELKALTYLNDDLVYKLSFEPRGGADYKGMLYVNADDFAVIRIDYENVKPLKKFNLFGVSYMHYQQKGTFLYAKNNRDKYSLKYQEETEAHKIGFDRPIKIIEKNKHVKGRRKQNEVSTHLDFTLTNTVKRELVVFETDDLQQATFDDFEPKPDIIPTYLPNYDPSFWEGYNIIAPNDAIKQFKSMESDSK</sequence>
<organism evidence="1 2">
    <name type="scientific">Galbibacter pacificus</name>
    <dbReference type="NCBI Taxonomy" id="2996052"/>
    <lineage>
        <taxon>Bacteria</taxon>
        <taxon>Pseudomonadati</taxon>
        <taxon>Bacteroidota</taxon>
        <taxon>Flavobacteriia</taxon>
        <taxon>Flavobacteriales</taxon>
        <taxon>Flavobacteriaceae</taxon>
        <taxon>Galbibacter</taxon>
    </lineage>
</organism>
<gene>
    <name evidence="1" type="ORF">OSR52_04765</name>
</gene>
<dbReference type="Pfam" id="PF13715">
    <property type="entry name" value="CarbopepD_reg_2"/>
    <property type="match status" value="1"/>
</dbReference>
<accession>A0ABT6FPX8</accession>
<dbReference type="InterPro" id="IPR008969">
    <property type="entry name" value="CarboxyPept-like_regulatory"/>
</dbReference>
<name>A0ABT6FPX8_9FLAO</name>
<dbReference type="RefSeq" id="WP_277899553.1">
    <property type="nucleotide sequence ID" value="NZ_JAPMUA010000002.1"/>
</dbReference>
<reference evidence="1" key="1">
    <citation type="submission" date="2022-11" db="EMBL/GenBank/DDBJ databases">
        <title>High-quality draft genome sequence of Galbibacter sp. strain CMA-7.</title>
        <authorList>
            <person name="Wei L."/>
            <person name="Dong C."/>
            <person name="Shao Z."/>
        </authorList>
    </citation>
    <scope>NUCLEOTIDE SEQUENCE</scope>
    <source>
        <strain evidence="1">CMA-7</strain>
    </source>
</reference>